<dbReference type="GO" id="GO:0009055">
    <property type="term" value="F:electron transfer activity"/>
    <property type="evidence" value="ECO:0007669"/>
    <property type="project" value="InterPro"/>
</dbReference>
<evidence type="ECO:0000256" key="4">
    <source>
        <dbReference type="ARBA" id="ARBA00022723"/>
    </source>
</evidence>
<protein>
    <submittedName>
        <fullName evidence="12">Cytochrome C</fullName>
    </submittedName>
</protein>
<comment type="PTM">
    <text evidence="8">Binds 2 heme c groups covalently per subunit.</text>
</comment>
<evidence type="ECO:0000313" key="12">
    <source>
        <dbReference type="EMBL" id="KFZ30885.1"/>
    </source>
</evidence>
<dbReference type="SUPFAM" id="SSF46626">
    <property type="entry name" value="Cytochrome c"/>
    <property type="match status" value="2"/>
</dbReference>
<organism evidence="12 13">
    <name type="scientific">Pseudidiomarina salinarum</name>
    <dbReference type="NCBI Taxonomy" id="435908"/>
    <lineage>
        <taxon>Bacteria</taxon>
        <taxon>Pseudomonadati</taxon>
        <taxon>Pseudomonadota</taxon>
        <taxon>Gammaproteobacteria</taxon>
        <taxon>Alteromonadales</taxon>
        <taxon>Idiomarinaceae</taxon>
        <taxon>Pseudidiomarina</taxon>
    </lineage>
</organism>
<dbReference type="RefSeq" id="WP_034775405.1">
    <property type="nucleotide sequence ID" value="NZ_JPER01000003.1"/>
</dbReference>
<comment type="caution">
    <text evidence="12">The sequence shown here is derived from an EMBL/GenBank/DDBJ whole genome shotgun (WGS) entry which is preliminary data.</text>
</comment>
<feature type="binding site" description="axial binding residue" evidence="9">
    <location>
        <position position="43"/>
    </location>
    <ligand>
        <name>heme c</name>
        <dbReference type="ChEBI" id="CHEBI:61717"/>
        <label>1</label>
    </ligand>
    <ligandPart>
        <name>Fe</name>
        <dbReference type="ChEBI" id="CHEBI:18248"/>
    </ligandPart>
</feature>
<keyword evidence="5" id="KW-0574">Periplasm</keyword>
<accession>A0A094IT85</accession>
<feature type="domain" description="Cytochrome c" evidence="11">
    <location>
        <begin position="27"/>
        <end position="112"/>
    </location>
</feature>
<dbReference type="PIRSF" id="PIRSF000005">
    <property type="entry name" value="Cytochrome_c4"/>
    <property type="match status" value="1"/>
</dbReference>
<proteinExistence type="predicted"/>
<dbReference type="GO" id="GO:0005506">
    <property type="term" value="F:iron ion binding"/>
    <property type="evidence" value="ECO:0007669"/>
    <property type="project" value="InterPro"/>
</dbReference>
<dbReference type="InterPro" id="IPR024167">
    <property type="entry name" value="Cytochrome_c4-like"/>
</dbReference>
<evidence type="ECO:0000259" key="11">
    <source>
        <dbReference type="PROSITE" id="PS51007"/>
    </source>
</evidence>
<feature type="binding site" description="axial binding residue" evidence="9">
    <location>
        <position position="189"/>
    </location>
    <ligand>
        <name>heme c</name>
        <dbReference type="ChEBI" id="CHEBI:61717"/>
        <label>2</label>
    </ligand>
    <ligandPart>
        <name>Fe</name>
        <dbReference type="ChEBI" id="CHEBI:18248"/>
    </ligandPart>
</feature>
<keyword evidence="10" id="KW-0732">Signal</keyword>
<dbReference type="Gene3D" id="1.10.760.10">
    <property type="entry name" value="Cytochrome c-like domain"/>
    <property type="match status" value="2"/>
</dbReference>
<sequence length="212" mass="22757">MKKVALFVALYIGLYTGLTANANTVEGDADRGQELAAVCAACHGPSGNSPSDMYPKIAGQHAPYLLKQLLDYQLAAATNGEEGRANAIMQGQVAAFNEQELADLAVYFAAQDPEIGTATEESVAYAQPLYRGGDAERNIPSCSACHGPRGDGMGLAKFPDVSGQHANYTRQQLEMFRSGERANDPNGMMRDVAAKLTDQDIEMLSRYLQGLY</sequence>
<dbReference type="InterPro" id="IPR009056">
    <property type="entry name" value="Cyt_c-like_dom"/>
</dbReference>
<dbReference type="InterPro" id="IPR036909">
    <property type="entry name" value="Cyt_c-like_dom_sf"/>
</dbReference>
<feature type="binding site" description="axial binding residue" evidence="9">
    <location>
        <position position="89"/>
    </location>
    <ligand>
        <name>heme c</name>
        <dbReference type="ChEBI" id="CHEBI:61717"/>
        <label>1</label>
    </ligand>
    <ligandPart>
        <name>Fe</name>
        <dbReference type="ChEBI" id="CHEBI:18248"/>
    </ligandPart>
</feature>
<evidence type="ECO:0000256" key="7">
    <source>
        <dbReference type="ARBA" id="ARBA00023004"/>
    </source>
</evidence>
<dbReference type="PROSITE" id="PS51007">
    <property type="entry name" value="CYTC"/>
    <property type="match status" value="2"/>
</dbReference>
<keyword evidence="3 8" id="KW-0349">Heme</keyword>
<keyword evidence="7 9" id="KW-0408">Iron</keyword>
<evidence type="ECO:0000313" key="13">
    <source>
        <dbReference type="Proteomes" id="UP000054363"/>
    </source>
</evidence>
<dbReference type="InterPro" id="IPR050597">
    <property type="entry name" value="Cytochrome_c_Oxidase_Subunit"/>
</dbReference>
<dbReference type="GO" id="GO:0020037">
    <property type="term" value="F:heme binding"/>
    <property type="evidence" value="ECO:0007669"/>
    <property type="project" value="InterPro"/>
</dbReference>
<feature type="domain" description="Cytochrome c" evidence="11">
    <location>
        <begin position="121"/>
        <end position="212"/>
    </location>
</feature>
<keyword evidence="2" id="KW-0813">Transport</keyword>
<dbReference type="Proteomes" id="UP000054363">
    <property type="component" value="Unassembled WGS sequence"/>
</dbReference>
<dbReference type="PANTHER" id="PTHR33751:SF9">
    <property type="entry name" value="CYTOCHROME C4"/>
    <property type="match status" value="1"/>
</dbReference>
<reference evidence="12 13" key="1">
    <citation type="submission" date="2014-06" db="EMBL/GenBank/DDBJ databases">
        <title>The draft genome sequence of Idiomarina salinarum ISL-52.</title>
        <authorList>
            <person name="Du J."/>
            <person name="Shao Z."/>
        </authorList>
    </citation>
    <scope>NUCLEOTIDE SEQUENCE [LARGE SCALE GENOMIC DNA]</scope>
    <source>
        <strain evidence="12 13">ISL-52</strain>
    </source>
</reference>
<feature type="binding site" description="covalent" evidence="8">
    <location>
        <position position="42"/>
    </location>
    <ligand>
        <name>heme c</name>
        <dbReference type="ChEBI" id="CHEBI:61717"/>
        <label>1</label>
    </ligand>
</feature>
<dbReference type="AlphaFoldDB" id="A0A094IT85"/>
<dbReference type="GO" id="GO:0042597">
    <property type="term" value="C:periplasmic space"/>
    <property type="evidence" value="ECO:0007669"/>
    <property type="project" value="UniProtKB-SubCell"/>
</dbReference>
<evidence type="ECO:0000256" key="1">
    <source>
        <dbReference type="ARBA" id="ARBA00004418"/>
    </source>
</evidence>
<evidence type="ECO:0000256" key="9">
    <source>
        <dbReference type="PIRSR" id="PIRSR000005-2"/>
    </source>
</evidence>
<keyword evidence="6" id="KW-0249">Electron transport</keyword>
<name>A0A094IT85_9GAMM</name>
<dbReference type="EMBL" id="JPER01000003">
    <property type="protein sequence ID" value="KFZ30885.1"/>
    <property type="molecule type" value="Genomic_DNA"/>
</dbReference>
<evidence type="ECO:0000256" key="3">
    <source>
        <dbReference type="ARBA" id="ARBA00022617"/>
    </source>
</evidence>
<keyword evidence="4 9" id="KW-0479">Metal-binding</keyword>
<dbReference type="STRING" id="435908.IDSA_07355"/>
<dbReference type="eggNOG" id="COG2863">
    <property type="taxonomic scope" value="Bacteria"/>
</dbReference>
<evidence type="ECO:0000256" key="10">
    <source>
        <dbReference type="SAM" id="SignalP"/>
    </source>
</evidence>
<evidence type="ECO:0000256" key="8">
    <source>
        <dbReference type="PIRSR" id="PIRSR000005-1"/>
    </source>
</evidence>
<evidence type="ECO:0000256" key="5">
    <source>
        <dbReference type="ARBA" id="ARBA00022764"/>
    </source>
</evidence>
<feature type="binding site" description="covalent" evidence="8">
    <location>
        <position position="142"/>
    </location>
    <ligand>
        <name>heme c</name>
        <dbReference type="ChEBI" id="CHEBI:61717"/>
        <label>2</label>
    </ligand>
</feature>
<comment type="subcellular location">
    <subcellularLocation>
        <location evidence="1">Periplasm</location>
    </subcellularLocation>
</comment>
<feature type="chain" id="PRO_5001905494" evidence="10">
    <location>
        <begin position="21"/>
        <end position="212"/>
    </location>
</feature>
<evidence type="ECO:0000256" key="2">
    <source>
        <dbReference type="ARBA" id="ARBA00022448"/>
    </source>
</evidence>
<dbReference type="Pfam" id="PF00034">
    <property type="entry name" value="Cytochrom_C"/>
    <property type="match status" value="2"/>
</dbReference>
<evidence type="ECO:0000256" key="6">
    <source>
        <dbReference type="ARBA" id="ARBA00022982"/>
    </source>
</evidence>
<feature type="signal peptide" evidence="10">
    <location>
        <begin position="1"/>
        <end position="20"/>
    </location>
</feature>
<feature type="binding site" description="covalent" evidence="8">
    <location>
        <position position="39"/>
    </location>
    <ligand>
        <name>heme c</name>
        <dbReference type="ChEBI" id="CHEBI:61717"/>
        <label>1</label>
    </ligand>
</feature>
<keyword evidence="13" id="KW-1185">Reference proteome</keyword>
<gene>
    <name evidence="12" type="ORF">IDSA_07355</name>
</gene>
<feature type="binding site" description="axial binding residue" evidence="9">
    <location>
        <position position="146"/>
    </location>
    <ligand>
        <name>heme c</name>
        <dbReference type="ChEBI" id="CHEBI:61717"/>
        <label>2</label>
    </ligand>
    <ligandPart>
        <name>Fe</name>
        <dbReference type="ChEBI" id="CHEBI:18248"/>
    </ligandPart>
</feature>
<dbReference type="PANTHER" id="PTHR33751">
    <property type="entry name" value="CBB3-TYPE CYTOCHROME C OXIDASE SUBUNIT FIXP"/>
    <property type="match status" value="1"/>
</dbReference>
<feature type="binding site" description="covalent" evidence="8">
    <location>
        <position position="145"/>
    </location>
    <ligand>
        <name>heme c</name>
        <dbReference type="ChEBI" id="CHEBI:61717"/>
        <label>2</label>
    </ligand>
</feature>
<dbReference type="OrthoDB" id="9773456at2"/>